<evidence type="ECO:0000313" key="2">
    <source>
        <dbReference type="Proteomes" id="UP000218418"/>
    </source>
</evidence>
<protein>
    <submittedName>
        <fullName evidence="1">Uncharacterized protein</fullName>
    </submittedName>
</protein>
<dbReference type="Proteomes" id="UP000218418">
    <property type="component" value="Chromosome"/>
</dbReference>
<evidence type="ECO:0000313" key="1">
    <source>
        <dbReference type="EMBL" id="BAY80814.1"/>
    </source>
</evidence>
<dbReference type="EMBL" id="AP018227">
    <property type="protein sequence ID" value="BAY80814.1"/>
    <property type="molecule type" value="Genomic_DNA"/>
</dbReference>
<sequence length="97" mass="10725">MLISLERSGGFTGISKVIEVDTAKLPQNQSEELSMLLETANFFNLPGYIAAGSNQRDGFQYTLRVEDKDKQNAVTVSESAIPDNLKPLMEWITCNGK</sequence>
<gene>
    <name evidence="1" type="ORF">NIES267_02790</name>
</gene>
<dbReference type="InterPro" id="IPR049457">
    <property type="entry name" value="Emfourin"/>
</dbReference>
<proteinExistence type="predicted"/>
<organism evidence="1 2">
    <name type="scientific">Calothrix parasitica NIES-267</name>
    <dbReference type="NCBI Taxonomy" id="1973488"/>
    <lineage>
        <taxon>Bacteria</taxon>
        <taxon>Bacillati</taxon>
        <taxon>Cyanobacteriota</taxon>
        <taxon>Cyanophyceae</taxon>
        <taxon>Nostocales</taxon>
        <taxon>Calotrichaceae</taxon>
        <taxon>Calothrix</taxon>
    </lineage>
</organism>
<dbReference type="OrthoDB" id="6956709at2"/>
<dbReference type="AlphaFoldDB" id="A0A1Z4LI02"/>
<dbReference type="Pfam" id="PF20242">
    <property type="entry name" value="Emfourin"/>
    <property type="match status" value="1"/>
</dbReference>
<keyword evidence="2" id="KW-1185">Reference proteome</keyword>
<name>A0A1Z4LI02_9CYAN</name>
<accession>A0A1Z4LI02</accession>
<reference evidence="1 2" key="1">
    <citation type="submission" date="2017-06" db="EMBL/GenBank/DDBJ databases">
        <title>Genome sequencing of cyanobaciteial culture collection at National Institute for Environmental Studies (NIES).</title>
        <authorList>
            <person name="Hirose Y."/>
            <person name="Shimura Y."/>
            <person name="Fujisawa T."/>
            <person name="Nakamura Y."/>
            <person name="Kawachi M."/>
        </authorList>
    </citation>
    <scope>NUCLEOTIDE SEQUENCE [LARGE SCALE GENOMIC DNA]</scope>
    <source>
        <strain evidence="1 2">NIES-267</strain>
    </source>
</reference>